<proteinExistence type="predicted"/>
<keyword evidence="4" id="KW-1185">Reference proteome</keyword>
<evidence type="ECO:0000256" key="1">
    <source>
        <dbReference type="ARBA" id="ARBA00022884"/>
    </source>
</evidence>
<dbReference type="OrthoDB" id="3556418at2759"/>
<name>A0A2S4PJI4_9PEZI</name>
<dbReference type="AlphaFoldDB" id="A0A2S4PJI4"/>
<feature type="domain" description="Integrase catalytic" evidence="2">
    <location>
        <begin position="141"/>
        <end position="313"/>
    </location>
</feature>
<organism evidence="3 4">
    <name type="scientific">Erysiphe pulchra</name>
    <dbReference type="NCBI Taxonomy" id="225359"/>
    <lineage>
        <taxon>Eukaryota</taxon>
        <taxon>Fungi</taxon>
        <taxon>Dikarya</taxon>
        <taxon>Ascomycota</taxon>
        <taxon>Pezizomycotina</taxon>
        <taxon>Leotiomycetes</taxon>
        <taxon>Erysiphales</taxon>
        <taxon>Erysiphaceae</taxon>
        <taxon>Erysiphe</taxon>
    </lineage>
</organism>
<dbReference type="STRING" id="225359.A0A2S4PJI4"/>
<dbReference type="Proteomes" id="UP000237438">
    <property type="component" value="Unassembled WGS sequence"/>
</dbReference>
<evidence type="ECO:0000313" key="3">
    <source>
        <dbReference type="EMBL" id="POS82147.1"/>
    </source>
</evidence>
<evidence type="ECO:0000313" key="4">
    <source>
        <dbReference type="Proteomes" id="UP000237438"/>
    </source>
</evidence>
<gene>
    <name evidence="3" type="ORF">EPUL_006114</name>
</gene>
<dbReference type="GO" id="GO:0015074">
    <property type="term" value="P:DNA integration"/>
    <property type="evidence" value="ECO:0007669"/>
    <property type="project" value="InterPro"/>
</dbReference>
<dbReference type="InterPro" id="IPR001584">
    <property type="entry name" value="Integrase_cat-core"/>
</dbReference>
<comment type="caution">
    <text evidence="3">The sequence shown here is derived from an EMBL/GenBank/DDBJ whole genome shotgun (WGS) entry which is preliminary data.</text>
</comment>
<sequence length="468" mass="52606">MAKYQSFLAEWEGVEGMVDSEEDEVNQFLLEMSETENDFDNNNCQNNHRQCEYFVTEFGPANPHHLIRHLNNQSTLHAITGRDIFRCHNNDEFSIESSKTTNTVWNVENSILPRYSSTKFQGIIPETGAAGVSTVGHPQVIALQKLNASIQIDKSRAGTVEVNTPIGSIFNLEGNNLLHTIDESTNYQAARFLVDITAFTVWNAFRASWIDVYLGSPDFIVHDAGTNFVSKEFRHNARSMGISVQEFPVEAHNSIGKVERYHSPLRRAYKIILDELNGHKVPKEIILQMAVKAMNDSVGPHGLIPTLLVYGAYPRMTKDSAPSPSVTVRAEAINKAMKEIARIRAKRSVKNALITRNGPNTLPIMNAPINSEVLVWRENKRWNGPYLLIATDVDHQECVVQLPHGPTRFRSTVVKPFNQDESDSKSDECIKLSTNTLYLNSGWTLNQIPGQVIQSQTLTTNLICQMKM</sequence>
<evidence type="ECO:0000259" key="2">
    <source>
        <dbReference type="PROSITE" id="PS50994"/>
    </source>
</evidence>
<dbReference type="PROSITE" id="PS50994">
    <property type="entry name" value="INTEGRASE"/>
    <property type="match status" value="1"/>
</dbReference>
<protein>
    <recommendedName>
        <fullName evidence="2">Integrase catalytic domain-containing protein</fullName>
    </recommendedName>
</protein>
<keyword evidence="1" id="KW-0694">RNA-binding</keyword>
<dbReference type="Gene3D" id="3.30.420.10">
    <property type="entry name" value="Ribonuclease H-like superfamily/Ribonuclease H"/>
    <property type="match status" value="1"/>
</dbReference>
<dbReference type="SUPFAM" id="SSF53098">
    <property type="entry name" value="Ribonuclease H-like"/>
    <property type="match status" value="1"/>
</dbReference>
<dbReference type="InterPro" id="IPR036397">
    <property type="entry name" value="RNaseH_sf"/>
</dbReference>
<dbReference type="InterPro" id="IPR012337">
    <property type="entry name" value="RNaseH-like_sf"/>
</dbReference>
<dbReference type="GO" id="GO:0005634">
    <property type="term" value="C:nucleus"/>
    <property type="evidence" value="ECO:0007669"/>
    <property type="project" value="UniProtKB-ARBA"/>
</dbReference>
<reference evidence="3 4" key="1">
    <citation type="submission" date="2017-10" db="EMBL/GenBank/DDBJ databases">
        <title>Development of genomic resources for the powdery mildew, Erysiphe pulchra.</title>
        <authorList>
            <person name="Wadl P.A."/>
            <person name="Mack B.M."/>
            <person name="Moore G."/>
            <person name="Beltz S.B."/>
        </authorList>
    </citation>
    <scope>NUCLEOTIDE SEQUENCE [LARGE SCALE GENOMIC DNA]</scope>
    <source>
        <strain evidence="3">Cflorida</strain>
    </source>
</reference>
<accession>A0A2S4PJI4</accession>
<dbReference type="GO" id="GO:0003723">
    <property type="term" value="F:RNA binding"/>
    <property type="evidence" value="ECO:0007669"/>
    <property type="project" value="UniProtKB-KW"/>
</dbReference>
<dbReference type="EMBL" id="PEDP01003977">
    <property type="protein sequence ID" value="POS82147.1"/>
    <property type="molecule type" value="Genomic_DNA"/>
</dbReference>